<dbReference type="KEGG" id="dol:Dole_0437"/>
<dbReference type="InterPro" id="IPR005358">
    <property type="entry name" value="Puta_zinc/iron-chelating_dom"/>
</dbReference>
<proteinExistence type="predicted"/>
<dbReference type="Proteomes" id="UP000008561">
    <property type="component" value="Chromosome"/>
</dbReference>
<name>A8ZTI3_DESOH</name>
<dbReference type="AlphaFoldDB" id="A8ZTI3"/>
<keyword evidence="2" id="KW-1185">Reference proteome</keyword>
<accession>A8ZTI3</accession>
<evidence type="ECO:0000313" key="1">
    <source>
        <dbReference type="EMBL" id="ABW66247.1"/>
    </source>
</evidence>
<dbReference type="eggNOG" id="COG0727">
    <property type="taxonomic scope" value="Bacteria"/>
</dbReference>
<dbReference type="PANTHER" id="PTHR35866">
    <property type="entry name" value="PUTATIVE-RELATED"/>
    <property type="match status" value="1"/>
</dbReference>
<gene>
    <name evidence="1" type="ordered locus">Dole_0437</name>
</gene>
<dbReference type="STRING" id="96561.Dole_0437"/>
<organism evidence="1 2">
    <name type="scientific">Desulfosudis oleivorans (strain DSM 6200 / JCM 39069 / Hxd3)</name>
    <name type="common">Desulfococcus oleovorans</name>
    <dbReference type="NCBI Taxonomy" id="96561"/>
    <lineage>
        <taxon>Bacteria</taxon>
        <taxon>Pseudomonadati</taxon>
        <taxon>Thermodesulfobacteriota</taxon>
        <taxon>Desulfobacteria</taxon>
        <taxon>Desulfobacterales</taxon>
        <taxon>Desulfosudaceae</taxon>
        <taxon>Desulfosudis</taxon>
    </lineage>
</organism>
<evidence type="ECO:0008006" key="3">
    <source>
        <dbReference type="Google" id="ProtNLM"/>
    </source>
</evidence>
<dbReference type="RefSeq" id="WP_012173866.1">
    <property type="nucleotide sequence ID" value="NC_009943.1"/>
</dbReference>
<dbReference type="Pfam" id="PF03692">
    <property type="entry name" value="CxxCxxCC"/>
    <property type="match status" value="1"/>
</dbReference>
<dbReference type="PANTHER" id="PTHR35866:SF1">
    <property type="entry name" value="YKGJ FAMILY CYSTEINE CLUSTER PROTEIN"/>
    <property type="match status" value="1"/>
</dbReference>
<protein>
    <recommendedName>
        <fullName evidence="3">YkgJ family cysteine cluster protein</fullName>
    </recommendedName>
</protein>
<reference evidence="1 2" key="1">
    <citation type="submission" date="2007-10" db="EMBL/GenBank/DDBJ databases">
        <title>Complete sequence of Desulfococcus oleovorans Hxd3.</title>
        <authorList>
            <consortium name="US DOE Joint Genome Institute"/>
            <person name="Copeland A."/>
            <person name="Lucas S."/>
            <person name="Lapidus A."/>
            <person name="Barry K."/>
            <person name="Glavina del Rio T."/>
            <person name="Dalin E."/>
            <person name="Tice H."/>
            <person name="Pitluck S."/>
            <person name="Kiss H."/>
            <person name="Brettin T."/>
            <person name="Bruce D."/>
            <person name="Detter J.C."/>
            <person name="Han C."/>
            <person name="Schmutz J."/>
            <person name="Larimer F."/>
            <person name="Land M."/>
            <person name="Hauser L."/>
            <person name="Kyrpides N."/>
            <person name="Kim E."/>
            <person name="Wawrik B."/>
            <person name="Richardson P."/>
        </authorList>
    </citation>
    <scope>NUCLEOTIDE SEQUENCE [LARGE SCALE GENOMIC DNA]</scope>
    <source>
        <strain evidence="2">DSM 6200 / JCM 39069 / Hxd3</strain>
    </source>
</reference>
<dbReference type="OrthoDB" id="9810361at2"/>
<dbReference type="HOGENOM" id="CLU_080178_0_0_7"/>
<evidence type="ECO:0000313" key="2">
    <source>
        <dbReference type="Proteomes" id="UP000008561"/>
    </source>
</evidence>
<sequence length="260" mass="29789">MKPVAPDRIDALPGKRLSESDTFNFACHDGLACFNQCCRNLNLFLYPYDVLRLKKALNITAGDFIERYVDVVMRPDNFFPDVLLSMADNAEKTCPFLTDTGCAVYEDRSYSCRLFPMEQGVIMPDGEAKPEILYLFRPPEFCLGRHEDRPLSPAQWIADQQAETYVRMTRLWAEVKALFSADPWGAAGPYGPAAKMAFMAAYNMDAFRDFVFNSGFLKRYKVKSATLQKLRASDTELMLFGFDWIKLFVWGIKSDRIRLK</sequence>
<dbReference type="EMBL" id="CP000859">
    <property type="protein sequence ID" value="ABW66247.1"/>
    <property type="molecule type" value="Genomic_DNA"/>
</dbReference>